<sequence length="44" mass="5011">MRVFLIFYSELKKLINAVSNSEAPKKLKFFSASISENLFLGTPM</sequence>
<organism evidence="1 2">
    <name type="scientific">Streptococcus thermophilus</name>
    <dbReference type="NCBI Taxonomy" id="1308"/>
    <lineage>
        <taxon>Bacteria</taxon>
        <taxon>Bacillati</taxon>
        <taxon>Bacillota</taxon>
        <taxon>Bacilli</taxon>
        <taxon>Lactobacillales</taxon>
        <taxon>Streptococcaceae</taxon>
        <taxon>Streptococcus</taxon>
    </lineage>
</organism>
<reference evidence="1 2" key="1">
    <citation type="submission" date="2020-06" db="EMBL/GenBank/DDBJ databases">
        <authorList>
            <person name="Chuat V."/>
        </authorList>
    </citation>
    <scope>NUCLEOTIDE SEQUENCE [LARGE SCALE GENOMIC DNA]</scope>
    <source>
        <strain evidence="1">STH_CIRM_1046</strain>
    </source>
</reference>
<dbReference type="AlphaFoldDB" id="A0AAN2DA77"/>
<name>A0AAN2DA77_STRTR</name>
<protein>
    <submittedName>
        <fullName evidence="1">Uncharacterized protein</fullName>
    </submittedName>
</protein>
<evidence type="ECO:0000313" key="1">
    <source>
        <dbReference type="EMBL" id="CAD0155346.1"/>
    </source>
</evidence>
<accession>A0AAN2DA77</accession>
<dbReference type="EMBL" id="LR822030">
    <property type="protein sequence ID" value="CAD0155346.1"/>
    <property type="molecule type" value="Genomic_DNA"/>
</dbReference>
<dbReference type="Proteomes" id="UP000509120">
    <property type="component" value="Chromosome"/>
</dbReference>
<proteinExistence type="predicted"/>
<gene>
    <name evidence="1" type="ORF">STHERMO_0915</name>
</gene>
<evidence type="ECO:0000313" key="2">
    <source>
        <dbReference type="Proteomes" id="UP000509120"/>
    </source>
</evidence>